<sequence>MSPSPVAVAHATARLRLALAAARAARLAWRQVDRNAPGPSWLTALGPVIAAVAGAQLAAAQGTDPWLAALLGNDPDQADSDRLNPAALAGVTGDGTPLVTALQVPVWTALQLVTRGMPVLQAMARGQALLDLVVRTAVADAGRAADSVGMMARPAVTSYVRVVESGACSRCVVLAGREYSVSTGFARHPRCHCGMEPVTREHRPKPTSPKAAYDAMSDAERKRTFGEAAVKAIDAGADIGFVVNARRGMATATAFGRTVQATSEQTQRGTFRRREFERLKAEGAIPSSRSIRGFRPEAVRLMPEEIFRQAGDREHAVRLLRRYGYIF</sequence>
<dbReference type="AlphaFoldDB" id="A0A917KNT5"/>
<name>A0A917KNT5_9ACTN</name>
<evidence type="ECO:0000313" key="2">
    <source>
        <dbReference type="Proteomes" id="UP000625682"/>
    </source>
</evidence>
<reference evidence="1" key="2">
    <citation type="submission" date="2020-09" db="EMBL/GenBank/DDBJ databases">
        <authorList>
            <person name="Sun Q."/>
            <person name="Zhou Y."/>
        </authorList>
    </citation>
    <scope>NUCLEOTIDE SEQUENCE</scope>
    <source>
        <strain evidence="1">CGMCC 4.7272</strain>
    </source>
</reference>
<organism evidence="1 2">
    <name type="scientific">Streptomyces lacrimifluminis</name>
    <dbReference type="NCBI Taxonomy" id="1500077"/>
    <lineage>
        <taxon>Bacteria</taxon>
        <taxon>Bacillati</taxon>
        <taxon>Actinomycetota</taxon>
        <taxon>Actinomycetes</taxon>
        <taxon>Kitasatosporales</taxon>
        <taxon>Streptomycetaceae</taxon>
        <taxon>Streptomyces</taxon>
    </lineage>
</organism>
<reference evidence="1" key="1">
    <citation type="journal article" date="2014" name="Int. J. Syst. Evol. Microbiol.">
        <title>Complete genome sequence of Corynebacterium casei LMG S-19264T (=DSM 44701T), isolated from a smear-ripened cheese.</title>
        <authorList>
            <consortium name="US DOE Joint Genome Institute (JGI-PGF)"/>
            <person name="Walter F."/>
            <person name="Albersmeier A."/>
            <person name="Kalinowski J."/>
            <person name="Ruckert C."/>
        </authorList>
    </citation>
    <scope>NUCLEOTIDE SEQUENCE</scope>
    <source>
        <strain evidence="1">CGMCC 4.7272</strain>
    </source>
</reference>
<dbReference type="EMBL" id="BMMU01000004">
    <property type="protein sequence ID" value="GGJ22899.1"/>
    <property type="molecule type" value="Genomic_DNA"/>
</dbReference>
<proteinExistence type="predicted"/>
<comment type="caution">
    <text evidence="1">The sequence shown here is derived from an EMBL/GenBank/DDBJ whole genome shotgun (WGS) entry which is preliminary data.</text>
</comment>
<gene>
    <name evidence="1" type="ORF">GCM10012282_19240</name>
</gene>
<keyword evidence="2" id="KW-1185">Reference proteome</keyword>
<dbReference type="Proteomes" id="UP000625682">
    <property type="component" value="Unassembled WGS sequence"/>
</dbReference>
<accession>A0A917KNT5</accession>
<evidence type="ECO:0008006" key="3">
    <source>
        <dbReference type="Google" id="ProtNLM"/>
    </source>
</evidence>
<dbReference type="RefSeq" id="WP_229695120.1">
    <property type="nucleotide sequence ID" value="NZ_BMMU01000004.1"/>
</dbReference>
<evidence type="ECO:0000313" key="1">
    <source>
        <dbReference type="EMBL" id="GGJ22899.1"/>
    </source>
</evidence>
<protein>
    <recommendedName>
        <fullName evidence="3">Capsid maturation protease</fullName>
    </recommendedName>
</protein>